<accession>A0A9X9Q6K2</accession>
<feature type="non-terminal residue" evidence="1">
    <location>
        <position position="1"/>
    </location>
</feature>
<evidence type="ECO:0000313" key="2">
    <source>
        <dbReference type="Proteomes" id="UP000269945"/>
    </source>
</evidence>
<keyword evidence="2" id="KW-1185">Reference proteome</keyword>
<dbReference type="AlphaFoldDB" id="A0A9X9Q6K2"/>
<sequence length="86" mass="9278">APQPVAGHVQLLQGRQLQQLPGKSRELVVVHVEGAQAQEAGEGVGQVCQPVEADIQLLQVKWEHICSLLRKINCNVFLAPVGSTFS</sequence>
<dbReference type="Proteomes" id="UP000269945">
    <property type="component" value="Unassembled WGS sequence"/>
</dbReference>
<reference evidence="1 2" key="1">
    <citation type="submission" date="2018-10" db="EMBL/GenBank/DDBJ databases">
        <authorList>
            <person name="Ekblom R."/>
            <person name="Jareborg N."/>
        </authorList>
    </citation>
    <scope>NUCLEOTIDE SEQUENCE [LARGE SCALE GENOMIC DNA]</scope>
    <source>
        <tissue evidence="1">Muscle</tissue>
    </source>
</reference>
<organism evidence="1 2">
    <name type="scientific">Gulo gulo</name>
    <name type="common">Wolverine</name>
    <name type="synonym">Gluton</name>
    <dbReference type="NCBI Taxonomy" id="48420"/>
    <lineage>
        <taxon>Eukaryota</taxon>
        <taxon>Metazoa</taxon>
        <taxon>Chordata</taxon>
        <taxon>Craniata</taxon>
        <taxon>Vertebrata</taxon>
        <taxon>Euteleostomi</taxon>
        <taxon>Mammalia</taxon>
        <taxon>Eutheria</taxon>
        <taxon>Laurasiatheria</taxon>
        <taxon>Carnivora</taxon>
        <taxon>Caniformia</taxon>
        <taxon>Musteloidea</taxon>
        <taxon>Mustelidae</taxon>
        <taxon>Guloninae</taxon>
        <taxon>Gulo</taxon>
    </lineage>
</organism>
<comment type="caution">
    <text evidence="1">The sequence shown here is derived from an EMBL/GenBank/DDBJ whole genome shotgun (WGS) entry which is preliminary data.</text>
</comment>
<gene>
    <name evidence="1" type="ORF">BN2614_LOCUS1</name>
</gene>
<dbReference type="EMBL" id="CYRY02042758">
    <property type="protein sequence ID" value="VCX36658.1"/>
    <property type="molecule type" value="Genomic_DNA"/>
</dbReference>
<proteinExistence type="predicted"/>
<evidence type="ECO:0000313" key="1">
    <source>
        <dbReference type="EMBL" id="VCX36658.1"/>
    </source>
</evidence>
<name>A0A9X9Q6K2_GULGU</name>
<protein>
    <submittedName>
        <fullName evidence="1">Uncharacterized protein</fullName>
    </submittedName>
</protein>